<comment type="similarity">
    <text evidence="1">Belongs to the histidine acid phosphatase family.</text>
</comment>
<dbReference type="CDD" id="cd07061">
    <property type="entry name" value="HP_HAP_like"/>
    <property type="match status" value="1"/>
</dbReference>
<evidence type="ECO:0000313" key="5">
    <source>
        <dbReference type="EMBL" id="GAP86454.1"/>
    </source>
</evidence>
<name>A0A1W2TEJ1_ROSNE</name>
<dbReference type="AlphaFoldDB" id="A0A1W2TEJ1"/>
<dbReference type="InterPro" id="IPR033379">
    <property type="entry name" value="Acid_Pase_AS"/>
</dbReference>
<dbReference type="Pfam" id="PF00328">
    <property type="entry name" value="His_Phos_2"/>
    <property type="match status" value="1"/>
</dbReference>
<evidence type="ECO:0000256" key="3">
    <source>
        <dbReference type="ARBA" id="ARBA00022801"/>
    </source>
</evidence>
<feature type="region of interest" description="Disordered" evidence="4">
    <location>
        <begin position="434"/>
        <end position="453"/>
    </location>
</feature>
<keyword evidence="6" id="KW-1185">Reference proteome</keyword>
<dbReference type="OMA" id="SWPPFTS"/>
<dbReference type="InterPro" id="IPR029033">
    <property type="entry name" value="His_PPase_superfam"/>
</dbReference>
<dbReference type="PANTHER" id="PTHR11567:SF110">
    <property type="entry name" value="2-PHOSPHOXYLOSE PHOSPHATASE 1"/>
    <property type="match status" value="1"/>
</dbReference>
<sequence>MTTLVPRPPYSEDELGALYPPGLELQLVQVLLRHGERTPVSARFQNTGLPTFWPYCTAVRQFRSAVLDRAAGRFTTLEWRRRLESFGPDDGPVLAVGPNGELDGICEMGMLTDRGRETTYDLGTRLRTLYVDQLGFLPATLQDADSLYLRATPIPRALESLQQAFVGLYPPRARSPAFPPPTILLRAPGEETLFPNDGACRRFAALSRAFAQRAADRWNDTDEMAYLNKLYGKWMPPGSPRVAVDGRPRLSGIMDTINATLAQGPDTRLPKQFYDQKGREIIDKIAVDEWFGGYKESEEYRTLGVGGLLGDVVGRMVGSAEHSSADGEYEVANKKRLQIGKETTPIRFGLSGCHDTTLGGVLASLGAFEGRKWPPFTSHIAIEMFRKSGAAAEVAGSTPKAIQATIPPAEDTSRKAAASDSSSSWFGSLFSFGARATPGAPPPGIGRKRTGELESHEKANLQGYYVRLRYNDEVITVPGCRAPGKHLEGDESFCTLEAFKAIVDKFVPRDWRQQCSKNVKAPAFPAKPEPAGY</sequence>
<protein>
    <recommendedName>
        <fullName evidence="2">3-phytase</fullName>
        <ecNumber evidence="2">3.1.3.8</ecNumber>
    </recommendedName>
</protein>
<evidence type="ECO:0000256" key="4">
    <source>
        <dbReference type="SAM" id="MobiDB-lite"/>
    </source>
</evidence>
<dbReference type="EMBL" id="DF977464">
    <property type="protein sequence ID" value="GAP86454.1"/>
    <property type="molecule type" value="Genomic_DNA"/>
</dbReference>
<proteinExistence type="inferred from homology"/>
<evidence type="ECO:0000313" key="6">
    <source>
        <dbReference type="Proteomes" id="UP000054516"/>
    </source>
</evidence>
<dbReference type="SUPFAM" id="SSF53254">
    <property type="entry name" value="Phosphoglycerate mutase-like"/>
    <property type="match status" value="1"/>
</dbReference>
<evidence type="ECO:0000256" key="1">
    <source>
        <dbReference type="ARBA" id="ARBA00005375"/>
    </source>
</evidence>
<dbReference type="InterPro" id="IPR050645">
    <property type="entry name" value="Histidine_acid_phosphatase"/>
</dbReference>
<dbReference type="PROSITE" id="PS00616">
    <property type="entry name" value="HIS_ACID_PHOSPHAT_1"/>
    <property type="match status" value="1"/>
</dbReference>
<reference evidence="5" key="1">
    <citation type="submission" date="2016-03" db="EMBL/GenBank/DDBJ databases">
        <title>Draft genome sequence of Rosellinia necatrix.</title>
        <authorList>
            <person name="Kanematsu S."/>
        </authorList>
    </citation>
    <scope>NUCLEOTIDE SEQUENCE [LARGE SCALE GENOMIC DNA]</scope>
    <source>
        <strain evidence="5">W97</strain>
    </source>
</reference>
<dbReference type="Gene3D" id="3.40.50.1240">
    <property type="entry name" value="Phosphoglycerate mutase-like"/>
    <property type="match status" value="1"/>
</dbReference>
<evidence type="ECO:0000256" key="2">
    <source>
        <dbReference type="ARBA" id="ARBA00012632"/>
    </source>
</evidence>
<dbReference type="OrthoDB" id="10257284at2759"/>
<keyword evidence="3 5" id="KW-0378">Hydrolase</keyword>
<accession>A0A1W2TEJ1</accession>
<organism evidence="5">
    <name type="scientific">Rosellinia necatrix</name>
    <name type="common">White root-rot fungus</name>
    <dbReference type="NCBI Taxonomy" id="77044"/>
    <lineage>
        <taxon>Eukaryota</taxon>
        <taxon>Fungi</taxon>
        <taxon>Dikarya</taxon>
        <taxon>Ascomycota</taxon>
        <taxon>Pezizomycotina</taxon>
        <taxon>Sordariomycetes</taxon>
        <taxon>Xylariomycetidae</taxon>
        <taxon>Xylariales</taxon>
        <taxon>Xylariaceae</taxon>
        <taxon>Rosellinia</taxon>
    </lineage>
</organism>
<dbReference type="EC" id="3.1.3.8" evidence="2"/>
<gene>
    <name evidence="5" type="ORF">SAMD00023353_1901290</name>
</gene>
<dbReference type="GO" id="GO:0016158">
    <property type="term" value="F:inositol hexakisphosphate 3-phosphatase activity"/>
    <property type="evidence" value="ECO:0007669"/>
    <property type="project" value="UniProtKB-EC"/>
</dbReference>
<dbReference type="Proteomes" id="UP000054516">
    <property type="component" value="Unassembled WGS sequence"/>
</dbReference>
<dbReference type="InterPro" id="IPR000560">
    <property type="entry name" value="His_Pase_clade-2"/>
</dbReference>
<dbReference type="PANTHER" id="PTHR11567">
    <property type="entry name" value="ACID PHOSPHATASE-RELATED"/>
    <property type="match status" value="1"/>
</dbReference>
<dbReference type="STRING" id="77044.A0A1W2TEJ1"/>